<proteinExistence type="predicted"/>
<evidence type="ECO:0000313" key="2">
    <source>
        <dbReference type="Proteomes" id="UP000192434"/>
    </source>
</evidence>
<comment type="caution">
    <text evidence="1">The sequence shown here is derived from an EMBL/GenBank/DDBJ whole genome shotgun (WGS) entry which is preliminary data.</text>
</comment>
<accession>A0A1X0IJB2</accession>
<organism evidence="1 2">
    <name type="scientific">Mycobacteroides saopaulense</name>
    <dbReference type="NCBI Taxonomy" id="1578165"/>
    <lineage>
        <taxon>Bacteria</taxon>
        <taxon>Bacillati</taxon>
        <taxon>Actinomycetota</taxon>
        <taxon>Actinomycetes</taxon>
        <taxon>Mycobacteriales</taxon>
        <taxon>Mycobacteriaceae</taxon>
        <taxon>Mycobacteroides</taxon>
    </lineage>
</organism>
<sequence>MAFAMQNYVLMERSAHAEPTRMKVDQAHLDRFVRHTENGDKMAENRCPHGYVCDYVYRKQLIDGQEQAVGGDYWHHEDERCDSAQRAGGIS</sequence>
<dbReference type="Proteomes" id="UP000192434">
    <property type="component" value="Unassembled WGS sequence"/>
</dbReference>
<reference evidence="1 2" key="1">
    <citation type="submission" date="2016-12" db="EMBL/GenBank/DDBJ databases">
        <title>The new phylogeny of genus Mycobacterium.</title>
        <authorList>
            <person name="Tortoli E."/>
            <person name="Trovato A."/>
            <person name="Cirillo D.M."/>
        </authorList>
    </citation>
    <scope>NUCLEOTIDE SEQUENCE [LARGE SCALE GENOMIC DNA]</scope>
    <source>
        <strain evidence="1 2">CCUG 66554</strain>
    </source>
</reference>
<protein>
    <submittedName>
        <fullName evidence="1">Uncharacterized protein</fullName>
    </submittedName>
</protein>
<gene>
    <name evidence="1" type="ORF">BST43_25540</name>
</gene>
<name>A0A1X0IJB2_9MYCO</name>
<dbReference type="EMBL" id="MVII01000054">
    <property type="protein sequence ID" value="ORB47884.1"/>
    <property type="molecule type" value="Genomic_DNA"/>
</dbReference>
<dbReference type="AlphaFoldDB" id="A0A1X0IJB2"/>
<evidence type="ECO:0000313" key="1">
    <source>
        <dbReference type="EMBL" id="ORB47884.1"/>
    </source>
</evidence>